<dbReference type="Gene3D" id="3.10.450.160">
    <property type="entry name" value="inner membrane protein cigr"/>
    <property type="match status" value="1"/>
</dbReference>
<dbReference type="InterPro" id="IPR024572">
    <property type="entry name" value="RcnB"/>
</dbReference>
<protein>
    <submittedName>
        <fullName evidence="1">PROBABLE TRANSMEMBRANE PROTEIN</fullName>
    </submittedName>
</protein>
<dbReference type="AlphaFoldDB" id="A0A160THC2"/>
<dbReference type="Pfam" id="PF11776">
    <property type="entry name" value="RcnB"/>
    <property type="match status" value="1"/>
</dbReference>
<dbReference type="EMBL" id="CZQE01000132">
    <property type="protein sequence ID" value="CUS44300.1"/>
    <property type="molecule type" value="Genomic_DNA"/>
</dbReference>
<keyword evidence="1" id="KW-0812">Transmembrane</keyword>
<name>A0A160THC2_9ZZZZ</name>
<sequence length="126" mass="14138">MKKFILSAIALSMVAGPLAATAASAGQYQPQDRHTTIVRQQPGRTVVVNRDVRHGRPQYRDGWRKGERFDYRQARNYRVINDYRAYRGRHLYAPPRGYHWVRSGNDAVLVAVTGGLIGAVLAGAFN</sequence>
<evidence type="ECO:0000313" key="1">
    <source>
        <dbReference type="EMBL" id="CUS44300.1"/>
    </source>
</evidence>
<proteinExistence type="predicted"/>
<accession>A0A160THC2</accession>
<reference evidence="1" key="1">
    <citation type="submission" date="2015-10" db="EMBL/GenBank/DDBJ databases">
        <authorList>
            <person name="Gilbert D.G."/>
        </authorList>
    </citation>
    <scope>NUCLEOTIDE SEQUENCE</scope>
</reference>
<gene>
    <name evidence="1" type="ORF">MGWOODY_Smn255</name>
</gene>
<keyword evidence="1" id="KW-0472">Membrane</keyword>
<organism evidence="1">
    <name type="scientific">hydrothermal vent metagenome</name>
    <dbReference type="NCBI Taxonomy" id="652676"/>
    <lineage>
        <taxon>unclassified sequences</taxon>
        <taxon>metagenomes</taxon>
        <taxon>ecological metagenomes</taxon>
    </lineage>
</organism>